<dbReference type="Gene3D" id="1.10.340.30">
    <property type="entry name" value="Hypothetical protein, domain 2"/>
    <property type="match status" value="1"/>
</dbReference>
<dbReference type="PANTHER" id="PTHR10242:SF2">
    <property type="entry name" value="N-GLYCOSYLASE_DNA LYASE"/>
    <property type="match status" value="1"/>
</dbReference>
<dbReference type="RefSeq" id="WP_182844789.1">
    <property type="nucleotide sequence ID" value="NZ_BAAALP010000051.1"/>
</dbReference>
<evidence type="ECO:0000259" key="4">
    <source>
        <dbReference type="SMART" id="SM00478"/>
    </source>
</evidence>
<comment type="catalytic activity">
    <reaction evidence="3">
        <text>2'-deoxyribonucleotide-(2'-deoxyribose 5'-phosphate)-2'-deoxyribonucleotide-DNA = a 3'-end 2'-deoxyribonucleotide-(2,3-dehydro-2,3-deoxyribose 5'-phosphate)-DNA + a 5'-end 5'-phospho-2'-deoxyribonucleoside-DNA + H(+)</text>
        <dbReference type="Rhea" id="RHEA:66592"/>
        <dbReference type="Rhea" id="RHEA-COMP:13180"/>
        <dbReference type="Rhea" id="RHEA-COMP:16897"/>
        <dbReference type="Rhea" id="RHEA-COMP:17067"/>
        <dbReference type="ChEBI" id="CHEBI:15378"/>
        <dbReference type="ChEBI" id="CHEBI:136412"/>
        <dbReference type="ChEBI" id="CHEBI:157695"/>
        <dbReference type="ChEBI" id="CHEBI:167181"/>
        <dbReference type="EC" id="4.2.99.18"/>
    </reaction>
</comment>
<comment type="caution">
    <text evidence="5">The sequence shown here is derived from an EMBL/GenBank/DDBJ whole genome shotgun (WGS) entry which is preliminary data.</text>
</comment>
<dbReference type="GO" id="GO:0034039">
    <property type="term" value="F:8-oxo-7,8-dihydroguanine DNA N-glycosylase activity"/>
    <property type="evidence" value="ECO:0007669"/>
    <property type="project" value="TreeGrafter"/>
</dbReference>
<dbReference type="AlphaFoldDB" id="A0A7W3QMY4"/>
<evidence type="ECO:0000256" key="1">
    <source>
        <dbReference type="ARBA" id="ARBA00010679"/>
    </source>
</evidence>
<reference evidence="5 6" key="1">
    <citation type="submission" date="2020-08" db="EMBL/GenBank/DDBJ databases">
        <title>Genomic Encyclopedia of Type Strains, Phase IV (KMG-IV): sequencing the most valuable type-strain genomes for metagenomic binning, comparative biology and taxonomic classification.</title>
        <authorList>
            <person name="Goeker M."/>
        </authorList>
    </citation>
    <scope>NUCLEOTIDE SEQUENCE [LARGE SCALE GENOMIC DNA]</scope>
    <source>
        <strain evidence="5 6">DSM 44197</strain>
    </source>
</reference>
<dbReference type="EMBL" id="JACJIA010000005">
    <property type="protein sequence ID" value="MBA8952498.1"/>
    <property type="molecule type" value="Genomic_DNA"/>
</dbReference>
<evidence type="ECO:0000256" key="2">
    <source>
        <dbReference type="ARBA" id="ARBA00012720"/>
    </source>
</evidence>
<gene>
    <name evidence="5" type="ORF">HNR61_004144</name>
</gene>
<keyword evidence="6" id="KW-1185">Reference proteome</keyword>
<dbReference type="GO" id="GO:0140078">
    <property type="term" value="F:class I DNA-(apurinic or apyrimidinic site) endonuclease activity"/>
    <property type="evidence" value="ECO:0007669"/>
    <property type="project" value="UniProtKB-EC"/>
</dbReference>
<accession>A0A7W3QMY4</accession>
<evidence type="ECO:0000313" key="5">
    <source>
        <dbReference type="EMBL" id="MBA8952498.1"/>
    </source>
</evidence>
<dbReference type="Proteomes" id="UP000572680">
    <property type="component" value="Unassembled WGS sequence"/>
</dbReference>
<protein>
    <recommendedName>
        <fullName evidence="2">DNA-(apurinic or apyrimidinic site) lyase</fullName>
        <ecNumber evidence="2">4.2.99.18</ecNumber>
    </recommendedName>
</protein>
<organism evidence="5 6">
    <name type="scientific">Actinomadura namibiensis</name>
    <dbReference type="NCBI Taxonomy" id="182080"/>
    <lineage>
        <taxon>Bacteria</taxon>
        <taxon>Bacillati</taxon>
        <taxon>Actinomycetota</taxon>
        <taxon>Actinomycetes</taxon>
        <taxon>Streptosporangiales</taxon>
        <taxon>Thermomonosporaceae</taxon>
        <taxon>Actinomadura</taxon>
    </lineage>
</organism>
<dbReference type="SUPFAM" id="SSF48150">
    <property type="entry name" value="DNA-glycosylase"/>
    <property type="match status" value="1"/>
</dbReference>
<keyword evidence="5" id="KW-0378">Hydrolase</keyword>
<dbReference type="InterPro" id="IPR003265">
    <property type="entry name" value="HhH-GPD_domain"/>
</dbReference>
<dbReference type="Gene3D" id="3.30.310.20">
    <property type="entry name" value="DNA-3-methyladenine glycosylase AlkA, N-terminal domain"/>
    <property type="match status" value="1"/>
</dbReference>
<dbReference type="PANTHER" id="PTHR10242">
    <property type="entry name" value="8-OXOGUANINE DNA GLYCOSYLASE"/>
    <property type="match status" value="1"/>
</dbReference>
<proteinExistence type="inferred from homology"/>
<evidence type="ECO:0000256" key="3">
    <source>
        <dbReference type="ARBA" id="ARBA00044632"/>
    </source>
</evidence>
<comment type="similarity">
    <text evidence="1">Belongs to the type-1 OGG1 family.</text>
</comment>
<evidence type="ECO:0000313" key="6">
    <source>
        <dbReference type="Proteomes" id="UP000572680"/>
    </source>
</evidence>
<sequence length="298" mass="32403">MTRTVTRTTETVLPAVPPFDFAATLRFLDGFALAADAQEVTGGTLVRAVRAGGRTVLARVTAEGEAAVRCVLHADGPLDPGTAGEANARIAFSLSLDDDLTGFYAIGRDDPDFAPVLERLRGYHQAKFPTPLECLVWSILTQRNGLTVTLRAHRALAREIGNTVVLDGTAYTAFPEAEQLAALSPGRIAELVGNQRKGPYLHGAVRGWLDLDEEWLRTAPYAEARKALLGLPGVGEWAAAFILLRGLGRTDETPNERKLLDPAARVYGRELTMAQVQKLGERYGRWAGYWAHYLRAAP</sequence>
<name>A0A7W3QMY4_ACTNM</name>
<dbReference type="SMART" id="SM00478">
    <property type="entry name" value="ENDO3c"/>
    <property type="match status" value="1"/>
</dbReference>
<keyword evidence="5" id="KW-0326">Glycosidase</keyword>
<dbReference type="InterPro" id="IPR052054">
    <property type="entry name" value="Oxidative_DNA_repair_enzyme"/>
</dbReference>
<dbReference type="InterPro" id="IPR011257">
    <property type="entry name" value="DNA_glycosylase"/>
</dbReference>
<dbReference type="EC" id="4.2.99.18" evidence="2"/>
<feature type="domain" description="HhH-GPD" evidence="4">
    <location>
        <begin position="140"/>
        <end position="298"/>
    </location>
</feature>
<dbReference type="GO" id="GO:0006285">
    <property type="term" value="P:base-excision repair, AP site formation"/>
    <property type="evidence" value="ECO:0007669"/>
    <property type="project" value="TreeGrafter"/>
</dbReference>
<dbReference type="InterPro" id="IPR037046">
    <property type="entry name" value="AlkA_N_sf"/>
</dbReference>